<evidence type="ECO:0000313" key="3">
    <source>
        <dbReference type="Proteomes" id="UP001500827"/>
    </source>
</evidence>
<accession>A0ABP7L2E3</accession>
<keyword evidence="3" id="KW-1185">Reference proteome</keyword>
<sequence>MARSPGFIKRPPRVDLRQRATILNSDGAVIEAVLLDLSSSGFKIQAVETLRIGEFVTLRVGRSSEMKAQIRWALGDQAGGVFINPVDQSELQ</sequence>
<evidence type="ECO:0000313" key="2">
    <source>
        <dbReference type="EMBL" id="GAA3892785.1"/>
    </source>
</evidence>
<gene>
    <name evidence="2" type="ORF">GCM10022276_09990</name>
</gene>
<dbReference type="Pfam" id="PF07238">
    <property type="entry name" value="PilZ"/>
    <property type="match status" value="1"/>
</dbReference>
<protein>
    <recommendedName>
        <fullName evidence="1">PilZ domain-containing protein</fullName>
    </recommendedName>
</protein>
<dbReference type="RefSeq" id="WP_344698587.1">
    <property type="nucleotide sequence ID" value="NZ_BAABBM010000001.1"/>
</dbReference>
<name>A0ABP7L2E3_9SPHN</name>
<organism evidence="2 3">
    <name type="scientific">Sphingomonas limnosediminicola</name>
    <dbReference type="NCBI Taxonomy" id="940133"/>
    <lineage>
        <taxon>Bacteria</taxon>
        <taxon>Pseudomonadati</taxon>
        <taxon>Pseudomonadota</taxon>
        <taxon>Alphaproteobacteria</taxon>
        <taxon>Sphingomonadales</taxon>
        <taxon>Sphingomonadaceae</taxon>
        <taxon>Sphingomonas</taxon>
    </lineage>
</organism>
<comment type="caution">
    <text evidence="2">The sequence shown here is derived from an EMBL/GenBank/DDBJ whole genome shotgun (WGS) entry which is preliminary data.</text>
</comment>
<reference evidence="3" key="1">
    <citation type="journal article" date="2019" name="Int. J. Syst. Evol. Microbiol.">
        <title>The Global Catalogue of Microorganisms (GCM) 10K type strain sequencing project: providing services to taxonomists for standard genome sequencing and annotation.</title>
        <authorList>
            <consortium name="The Broad Institute Genomics Platform"/>
            <consortium name="The Broad Institute Genome Sequencing Center for Infectious Disease"/>
            <person name="Wu L."/>
            <person name="Ma J."/>
        </authorList>
    </citation>
    <scope>NUCLEOTIDE SEQUENCE [LARGE SCALE GENOMIC DNA]</scope>
    <source>
        <strain evidence="3">JCM 17543</strain>
    </source>
</reference>
<dbReference type="InterPro" id="IPR009875">
    <property type="entry name" value="PilZ_domain"/>
</dbReference>
<feature type="domain" description="PilZ" evidence="1">
    <location>
        <begin position="11"/>
        <end position="88"/>
    </location>
</feature>
<dbReference type="Proteomes" id="UP001500827">
    <property type="component" value="Unassembled WGS sequence"/>
</dbReference>
<evidence type="ECO:0000259" key="1">
    <source>
        <dbReference type="Pfam" id="PF07238"/>
    </source>
</evidence>
<proteinExistence type="predicted"/>
<dbReference type="EMBL" id="BAABBM010000001">
    <property type="protein sequence ID" value="GAA3892785.1"/>
    <property type="molecule type" value="Genomic_DNA"/>
</dbReference>
<dbReference type="SUPFAM" id="SSF141371">
    <property type="entry name" value="PilZ domain-like"/>
    <property type="match status" value="1"/>
</dbReference>